<dbReference type="Pfam" id="PF00225">
    <property type="entry name" value="Kinesin"/>
    <property type="match status" value="1"/>
</dbReference>
<dbReference type="SUPFAM" id="SSF52540">
    <property type="entry name" value="P-loop containing nucleoside triphosphate hydrolases"/>
    <property type="match status" value="1"/>
</dbReference>
<organism evidence="4 5">
    <name type="scientific">Aduncisulcus paluster</name>
    <dbReference type="NCBI Taxonomy" id="2918883"/>
    <lineage>
        <taxon>Eukaryota</taxon>
        <taxon>Metamonada</taxon>
        <taxon>Carpediemonas-like organisms</taxon>
        <taxon>Aduncisulcus</taxon>
    </lineage>
</organism>
<evidence type="ECO:0000313" key="4">
    <source>
        <dbReference type="EMBL" id="GKT35094.1"/>
    </source>
</evidence>
<feature type="compositionally biased region" description="Polar residues" evidence="2">
    <location>
        <begin position="424"/>
        <end position="446"/>
    </location>
</feature>
<dbReference type="EMBL" id="BQXS01010921">
    <property type="protein sequence ID" value="GKT35094.1"/>
    <property type="molecule type" value="Genomic_DNA"/>
</dbReference>
<dbReference type="Proteomes" id="UP001057375">
    <property type="component" value="Unassembled WGS sequence"/>
</dbReference>
<feature type="compositionally biased region" description="Basic and acidic residues" evidence="2">
    <location>
        <begin position="327"/>
        <end position="338"/>
    </location>
</feature>
<dbReference type="InterPro" id="IPR027640">
    <property type="entry name" value="Kinesin-like_fam"/>
</dbReference>
<feature type="region of interest" description="Disordered" evidence="2">
    <location>
        <begin position="325"/>
        <end position="349"/>
    </location>
</feature>
<evidence type="ECO:0000256" key="2">
    <source>
        <dbReference type="SAM" id="MobiDB-lite"/>
    </source>
</evidence>
<proteinExistence type="predicted"/>
<evidence type="ECO:0000256" key="1">
    <source>
        <dbReference type="SAM" id="Coils"/>
    </source>
</evidence>
<dbReference type="InterPro" id="IPR001752">
    <property type="entry name" value="Kinesin_motor_dom"/>
</dbReference>
<dbReference type="InterPro" id="IPR036961">
    <property type="entry name" value="Kinesin_motor_dom_sf"/>
</dbReference>
<feature type="coiled-coil region" evidence="1">
    <location>
        <begin position="598"/>
        <end position="643"/>
    </location>
</feature>
<feature type="region of interest" description="Disordered" evidence="2">
    <location>
        <begin position="413"/>
        <end position="466"/>
    </location>
</feature>
<evidence type="ECO:0000259" key="3">
    <source>
        <dbReference type="Pfam" id="PF00225"/>
    </source>
</evidence>
<sequence length="1125" mass="122445">MIGSQKTTGPSQFHVEDNTVTVKTPKKYQTYSFSGVYSQENQEKLAIDIATDASDWVINGYNALVIGCGVSGSGITKTLIGQGETEESVSKSQYRYGSDSSSILHQLLISILSLTTSSPNFAFGMSVFELRGEDVFDLLLPSAPPVNLDSSNMTSVAIDSLSDALSVLYSCLAHSVSWKRTLKHVYAKSTTAHLFVRLSLYNRSTNIISTVQVVDLATGMGKEGSESKKEIKVRQEQIHSVLKSLKEIGMYCRNSQTASPTHGSSSGSLSASLMSRSPLRHLPGQSELVSAVSRPSTALNELLIPLLCGFCKIYGVICINEPSDVEPSPKGEHSHSTSEESLQTKPIYDDDDQPICPASIASLLDLFSFLQIHMHTEIGVIGDVQEDELGFVGIHEVELERLLCVKEDLSPGPLHSGPMDSHPYSPTATATATGISGQHSGSITKSEQLKREAMEREERLREEEEKAALEVEQEQRLLQEERQLEAKLTKADLERSQFEQGRLQRQQYHQNPLQGEGYSHPRPAPTNMNTVPDSHIISAPFYDGPPPPQEATSSRMPHSRIIAQEDLPSSPAHPQHVAETQHSRILPNTSALSSSPEVQRMMSRLSDLQMRYDELKTESELHISKLTSKVSELESINQDLESDLPVPELYNVFSRRIGSLEKQVLTLMNAQSSLEQQVYSLGGTPVTVNEHGNNVIGRGGSGEAVGDLISIGEGSGSSPVQGPGSGVSSYASAPSLSASTGSRLAPHSGSSHPSSDAYVSDKGGYVLSKQTQMHTMSQHLAPLPLSSADTVSSLPVGDLISIGEGSGSSPVQGPGSGVSSYASAPSLSASTGSRLAPHSGSSHPSSDAYVSDKGGYVLSKQTQMHTMSQHLAPLPLSSADTVSSLRAKLESARVLLSKSDSSNRKLYQKVCILEGECRKGMMARRFFEQAKRRLYEAMREVKKREAVLDDVEQRSKQQTDTIQDASVENAVLKSELSKLRLSFCHLYGDIHTLYSHTQRIHKERGEEMSKIRGTIRGVGCGSCGYNSVKPIVEDVKHLKEQLAGTHSIGHSACGKIVKKLEKLQMTGIYSVMKRVDKDMGRVTLEQQAKLSDILDTQQKLLQNLKGFRKKMDENLKIAGLTYDDE</sequence>
<protein>
    <recommendedName>
        <fullName evidence="3">Kinesin motor domain-containing protein</fullName>
    </recommendedName>
</protein>
<dbReference type="PANTHER" id="PTHR24115">
    <property type="entry name" value="KINESIN-RELATED"/>
    <property type="match status" value="1"/>
</dbReference>
<keyword evidence="1" id="KW-0175">Coiled coil</keyword>
<accession>A0ABQ5KUI7</accession>
<evidence type="ECO:0000313" key="5">
    <source>
        <dbReference type="Proteomes" id="UP001057375"/>
    </source>
</evidence>
<feature type="domain" description="Kinesin motor" evidence="3">
    <location>
        <begin position="16"/>
        <end position="249"/>
    </location>
</feature>
<feature type="region of interest" description="Disordered" evidence="2">
    <location>
        <begin position="707"/>
        <end position="758"/>
    </location>
</feature>
<feature type="compositionally biased region" description="Low complexity" evidence="2">
    <location>
        <begin position="716"/>
        <end position="739"/>
    </location>
</feature>
<feature type="compositionally biased region" description="Low complexity" evidence="2">
    <location>
        <begin position="807"/>
        <end position="830"/>
    </location>
</feature>
<dbReference type="Gene3D" id="3.40.850.10">
    <property type="entry name" value="Kinesin motor domain"/>
    <property type="match status" value="1"/>
</dbReference>
<name>A0ABQ5KUI7_9EUKA</name>
<feature type="compositionally biased region" description="Basic and acidic residues" evidence="2">
    <location>
        <begin position="447"/>
        <end position="466"/>
    </location>
</feature>
<comment type="caution">
    <text evidence="4">The sequence shown here is derived from an EMBL/GenBank/DDBJ whole genome shotgun (WGS) entry which is preliminary data.</text>
</comment>
<reference evidence="4" key="1">
    <citation type="submission" date="2022-03" db="EMBL/GenBank/DDBJ databases">
        <title>Draft genome sequence of Aduncisulcus paluster, a free-living microaerophilic Fornicata.</title>
        <authorList>
            <person name="Yuyama I."/>
            <person name="Kume K."/>
            <person name="Tamura T."/>
            <person name="Inagaki Y."/>
            <person name="Hashimoto T."/>
        </authorList>
    </citation>
    <scope>NUCLEOTIDE SEQUENCE</scope>
    <source>
        <strain evidence="4">NY0171</strain>
    </source>
</reference>
<gene>
    <name evidence="4" type="ORF">ADUPG1_008323</name>
</gene>
<dbReference type="InterPro" id="IPR027417">
    <property type="entry name" value="P-loop_NTPase"/>
</dbReference>
<feature type="region of interest" description="Disordered" evidence="2">
    <location>
        <begin position="805"/>
        <end position="849"/>
    </location>
</feature>
<keyword evidence="5" id="KW-1185">Reference proteome</keyword>